<dbReference type="InterPro" id="IPR005025">
    <property type="entry name" value="FMN_Rdtase-like_dom"/>
</dbReference>
<dbReference type="GO" id="GO:0016491">
    <property type="term" value="F:oxidoreductase activity"/>
    <property type="evidence" value="ECO:0007669"/>
    <property type="project" value="InterPro"/>
</dbReference>
<keyword evidence="5" id="KW-1185">Reference proteome</keyword>
<evidence type="ECO:0000313" key="5">
    <source>
        <dbReference type="Proteomes" id="UP000559117"/>
    </source>
</evidence>
<accession>A0A840UER8</accession>
<proteinExistence type="predicted"/>
<dbReference type="InterPro" id="IPR051796">
    <property type="entry name" value="ISF_SsuE-like"/>
</dbReference>
<evidence type="ECO:0000313" key="4">
    <source>
        <dbReference type="EMBL" id="MBB5335519.1"/>
    </source>
</evidence>
<dbReference type="Gene3D" id="3.40.50.360">
    <property type="match status" value="1"/>
</dbReference>
<organism evidence="4 5">
    <name type="scientific">Pectinatus brassicae</name>
    <dbReference type="NCBI Taxonomy" id="862415"/>
    <lineage>
        <taxon>Bacteria</taxon>
        <taxon>Bacillati</taxon>
        <taxon>Bacillota</taxon>
        <taxon>Negativicutes</taxon>
        <taxon>Selenomonadales</taxon>
        <taxon>Selenomonadaceae</taxon>
        <taxon>Pectinatus</taxon>
    </lineage>
</organism>
<evidence type="ECO:0000256" key="2">
    <source>
        <dbReference type="ARBA" id="ARBA00022643"/>
    </source>
</evidence>
<dbReference type="Pfam" id="PF03358">
    <property type="entry name" value="FMN_red"/>
    <property type="match status" value="1"/>
</dbReference>
<dbReference type="PANTHER" id="PTHR43278">
    <property type="entry name" value="NAD(P)H-DEPENDENT FMN-CONTAINING OXIDOREDUCTASE YWQN-RELATED"/>
    <property type="match status" value="1"/>
</dbReference>
<dbReference type="InterPro" id="IPR029039">
    <property type="entry name" value="Flavoprotein-like_sf"/>
</dbReference>
<protein>
    <submittedName>
        <fullName evidence="4">Multimeric flavodoxin WrbA</fullName>
    </submittedName>
</protein>
<feature type="domain" description="NADPH-dependent FMN reductase-like" evidence="3">
    <location>
        <begin position="1"/>
        <end position="109"/>
    </location>
</feature>
<dbReference type="PANTHER" id="PTHR43278:SF4">
    <property type="entry name" value="NAD(P)H-DEPENDENT FMN-CONTAINING OXIDOREDUCTASE YWQN-RELATED"/>
    <property type="match status" value="1"/>
</dbReference>
<dbReference type="SUPFAM" id="SSF52218">
    <property type="entry name" value="Flavoproteins"/>
    <property type="match status" value="1"/>
</dbReference>
<sequence>MSILFISGSPNKNGTTVKLAETMLSGKAFTTLYLVDYKIYSYGQDYSDDQFMEIIEAMKKADVIVIGSPFYWHNMCGAVRNLLDRSYGELSRGVFDGKKLCFVFQGASPKQEQLEAGSYTMSRYASMYGMEYLGMVTSKEQAQQLSVKL</sequence>
<evidence type="ECO:0000259" key="3">
    <source>
        <dbReference type="Pfam" id="PF03358"/>
    </source>
</evidence>
<dbReference type="Proteomes" id="UP000559117">
    <property type="component" value="Unassembled WGS sequence"/>
</dbReference>
<keyword evidence="1" id="KW-0285">Flavoprotein</keyword>
<dbReference type="AlphaFoldDB" id="A0A840UER8"/>
<name>A0A840UER8_9FIRM</name>
<keyword evidence="2" id="KW-0288">FMN</keyword>
<reference evidence="4 5" key="1">
    <citation type="submission" date="2020-08" db="EMBL/GenBank/DDBJ databases">
        <title>Genomic Encyclopedia of Type Strains, Phase IV (KMG-IV): sequencing the most valuable type-strain genomes for metagenomic binning, comparative biology and taxonomic classification.</title>
        <authorList>
            <person name="Goeker M."/>
        </authorList>
    </citation>
    <scope>NUCLEOTIDE SEQUENCE [LARGE SCALE GENOMIC DNA]</scope>
    <source>
        <strain evidence="4 5">DSM 24661</strain>
    </source>
</reference>
<evidence type="ECO:0000256" key="1">
    <source>
        <dbReference type="ARBA" id="ARBA00022630"/>
    </source>
</evidence>
<dbReference type="RefSeq" id="WP_183859591.1">
    <property type="nucleotide sequence ID" value="NZ_JACHFH010000005.1"/>
</dbReference>
<dbReference type="EMBL" id="JACHFH010000005">
    <property type="protein sequence ID" value="MBB5335519.1"/>
    <property type="molecule type" value="Genomic_DNA"/>
</dbReference>
<comment type="caution">
    <text evidence="4">The sequence shown here is derived from an EMBL/GenBank/DDBJ whole genome shotgun (WGS) entry which is preliminary data.</text>
</comment>
<gene>
    <name evidence="4" type="ORF">HNR32_000644</name>
</gene>